<sequence>MSYRGSLTQCIHHLGIIWRQSQDQYLSIISHPRAKYYSTCTDDELDKPEYQPETGECRLVFRGTVRELAVFMNHPQTDLIKELSTHAPETDNEDRKQPGNNHSG</sequence>
<comment type="caution">
    <text evidence="2">The sequence shown here is derived from an EMBL/GenBank/DDBJ whole genome shotgun (WGS) entry which is preliminary data.</text>
</comment>
<feature type="region of interest" description="Disordered" evidence="1">
    <location>
        <begin position="79"/>
        <end position="104"/>
    </location>
</feature>
<dbReference type="AlphaFoldDB" id="A0A0F9LR69"/>
<protein>
    <submittedName>
        <fullName evidence="2">Uncharacterized protein</fullName>
    </submittedName>
</protein>
<evidence type="ECO:0000313" key="2">
    <source>
        <dbReference type="EMBL" id="KKM89626.1"/>
    </source>
</evidence>
<organism evidence="2">
    <name type="scientific">marine sediment metagenome</name>
    <dbReference type="NCBI Taxonomy" id="412755"/>
    <lineage>
        <taxon>unclassified sequences</taxon>
        <taxon>metagenomes</taxon>
        <taxon>ecological metagenomes</taxon>
    </lineage>
</organism>
<dbReference type="EMBL" id="LAZR01006791">
    <property type="protein sequence ID" value="KKM89626.1"/>
    <property type="molecule type" value="Genomic_DNA"/>
</dbReference>
<gene>
    <name evidence="2" type="ORF">LCGC14_1246870</name>
</gene>
<proteinExistence type="predicted"/>
<accession>A0A0F9LR69</accession>
<evidence type="ECO:0000256" key="1">
    <source>
        <dbReference type="SAM" id="MobiDB-lite"/>
    </source>
</evidence>
<name>A0A0F9LR69_9ZZZZ</name>
<reference evidence="2" key="1">
    <citation type="journal article" date="2015" name="Nature">
        <title>Complex archaea that bridge the gap between prokaryotes and eukaryotes.</title>
        <authorList>
            <person name="Spang A."/>
            <person name="Saw J.H."/>
            <person name="Jorgensen S.L."/>
            <person name="Zaremba-Niedzwiedzka K."/>
            <person name="Martijn J."/>
            <person name="Lind A.E."/>
            <person name="van Eijk R."/>
            <person name="Schleper C."/>
            <person name="Guy L."/>
            <person name="Ettema T.J."/>
        </authorList>
    </citation>
    <scope>NUCLEOTIDE SEQUENCE</scope>
</reference>